<reference evidence="4 5" key="1">
    <citation type="journal article" date="2012" name="J. Bacteriol.">
        <title>Genome Sequence of Fibrella aestuarina BUZ 2T, a Filamentous Marine Bacterium.</title>
        <authorList>
            <person name="Filippini M."/>
            <person name="Qi W."/>
            <person name="Blom J."/>
            <person name="Goesmann A."/>
            <person name="Smits T.H."/>
            <person name="Bagheri H.C."/>
        </authorList>
    </citation>
    <scope>NUCLEOTIDE SEQUENCE [LARGE SCALE GENOMIC DNA]</scope>
    <source>
        <strain evidence="5">BUZ 2T</strain>
    </source>
</reference>
<dbReference type="InterPro" id="IPR019826">
    <property type="entry name" value="Carboxylesterase_B_AS"/>
</dbReference>
<dbReference type="PROSITE" id="PS00122">
    <property type="entry name" value="CARBOXYLESTERASE_B_1"/>
    <property type="match status" value="1"/>
</dbReference>
<evidence type="ECO:0000256" key="2">
    <source>
        <dbReference type="SAM" id="SignalP"/>
    </source>
</evidence>
<accession>I0KFA2</accession>
<feature type="signal peptide" evidence="2">
    <location>
        <begin position="1"/>
        <end position="21"/>
    </location>
</feature>
<dbReference type="Pfam" id="PF07859">
    <property type="entry name" value="Abhydrolase_3"/>
    <property type="match status" value="1"/>
</dbReference>
<dbReference type="GO" id="GO:0016787">
    <property type="term" value="F:hydrolase activity"/>
    <property type="evidence" value="ECO:0007669"/>
    <property type="project" value="UniProtKB-KW"/>
</dbReference>
<evidence type="ECO:0000313" key="4">
    <source>
        <dbReference type="EMBL" id="CCH02805.1"/>
    </source>
</evidence>
<dbReference type="KEGG" id="fae:FAES_4806"/>
<dbReference type="EMBL" id="HE796683">
    <property type="protein sequence ID" value="CCH02805.1"/>
    <property type="molecule type" value="Genomic_DNA"/>
</dbReference>
<dbReference type="STRING" id="1166018.FAES_4806"/>
<feature type="chain" id="PRO_5003631524" evidence="2">
    <location>
        <begin position="22"/>
        <end position="297"/>
    </location>
</feature>
<dbReference type="Proteomes" id="UP000011058">
    <property type="component" value="Chromosome"/>
</dbReference>
<organism evidence="4 5">
    <name type="scientific">Fibrella aestuarina BUZ 2</name>
    <dbReference type="NCBI Taxonomy" id="1166018"/>
    <lineage>
        <taxon>Bacteria</taxon>
        <taxon>Pseudomonadati</taxon>
        <taxon>Bacteroidota</taxon>
        <taxon>Cytophagia</taxon>
        <taxon>Cytophagales</taxon>
        <taxon>Spirosomataceae</taxon>
        <taxon>Fibrella</taxon>
    </lineage>
</organism>
<dbReference type="Gene3D" id="3.40.50.1820">
    <property type="entry name" value="alpha/beta hydrolase"/>
    <property type="match status" value="1"/>
</dbReference>
<protein>
    <submittedName>
        <fullName evidence="4">Esterase/lipase/thioesterase family protein</fullName>
        <ecNumber evidence="4">3.1.1.-</ecNumber>
    </submittedName>
</protein>
<keyword evidence="5" id="KW-1185">Reference proteome</keyword>
<dbReference type="EC" id="3.1.1.-" evidence="4"/>
<gene>
    <name evidence="4" type="ORF">FAES_4806</name>
</gene>
<keyword evidence="2" id="KW-0732">Signal</keyword>
<name>I0KFA2_9BACT</name>
<evidence type="ECO:0000313" key="5">
    <source>
        <dbReference type="Proteomes" id="UP000011058"/>
    </source>
</evidence>
<dbReference type="RefSeq" id="WP_015333904.1">
    <property type="nucleotide sequence ID" value="NC_020054.1"/>
</dbReference>
<dbReference type="InterPro" id="IPR050300">
    <property type="entry name" value="GDXG_lipolytic_enzyme"/>
</dbReference>
<dbReference type="SUPFAM" id="SSF53474">
    <property type="entry name" value="alpha/beta-Hydrolases"/>
    <property type="match status" value="1"/>
</dbReference>
<dbReference type="InterPro" id="IPR013094">
    <property type="entry name" value="AB_hydrolase_3"/>
</dbReference>
<evidence type="ECO:0000256" key="1">
    <source>
        <dbReference type="ARBA" id="ARBA00022801"/>
    </source>
</evidence>
<proteinExistence type="predicted"/>
<dbReference type="PANTHER" id="PTHR48081:SF33">
    <property type="entry name" value="KYNURENINE FORMAMIDASE"/>
    <property type="match status" value="1"/>
</dbReference>
<dbReference type="HOGENOM" id="CLU_012494_4_1_10"/>
<dbReference type="OrthoDB" id="9777975at2"/>
<dbReference type="PANTHER" id="PTHR48081">
    <property type="entry name" value="AB HYDROLASE SUPERFAMILY PROTEIN C4A8.06C"/>
    <property type="match status" value="1"/>
</dbReference>
<dbReference type="PATRIC" id="fig|1166018.3.peg.1776"/>
<dbReference type="InterPro" id="IPR029058">
    <property type="entry name" value="AB_hydrolase_fold"/>
</dbReference>
<feature type="domain" description="Alpha/beta hydrolase fold-3" evidence="3">
    <location>
        <begin position="65"/>
        <end position="270"/>
    </location>
</feature>
<dbReference type="eggNOG" id="COG0657">
    <property type="taxonomic scope" value="Bacteria"/>
</dbReference>
<keyword evidence="1 4" id="KW-0378">Hydrolase</keyword>
<dbReference type="AlphaFoldDB" id="I0KFA2"/>
<sequence>MPVYARPLAALLLFLSTQVSAISFTSKRTKDIPYKAKTSADFNPEKNVLDVYRPNGKANRPAPVVVFFHGGNWNSGSKNIYWFIGRRLAKQGVVAVIPSYRLSPEVQVPAMADDCAQAILWVKNHIADFGGDPGRIYVMGHSAGGGLAALLAVQDTYFTKLGLAQNPVKGAILDDPAGINMYDYLKEMKYPSDRQYLIPFGNKPEGWRDVSPFYQVRSGGASGPAAPPTLLYVGGNTYPSIIDGAKSFHEKLLALGVKSQYTVLPGKKHVPMASQLFWKRNVIYRETLKLVNGTQAD</sequence>
<evidence type="ECO:0000259" key="3">
    <source>
        <dbReference type="Pfam" id="PF07859"/>
    </source>
</evidence>